<evidence type="ECO:0000256" key="2">
    <source>
        <dbReference type="ARBA" id="ARBA00022472"/>
    </source>
</evidence>
<dbReference type="PANTHER" id="PTHR13068:SF98">
    <property type="entry name" value="TRANSCRIPTION TERMINATION FACTOR MTERF2, CHLOROPLASTIC"/>
    <property type="match status" value="1"/>
</dbReference>
<dbReference type="FunCoup" id="A0A1Q3CPG0">
    <property type="interactions" value="879"/>
</dbReference>
<keyword evidence="2" id="KW-0806">Transcription termination</keyword>
<dbReference type="InterPro" id="IPR038538">
    <property type="entry name" value="MTERF_sf"/>
</dbReference>
<accession>A0A1Q3CPG0</accession>
<evidence type="ECO:0000313" key="6">
    <source>
        <dbReference type="Proteomes" id="UP000187406"/>
    </source>
</evidence>
<comment type="similarity">
    <text evidence="1">Belongs to the mTERF family.</text>
</comment>
<name>A0A1Q3CPG0_CEPFO</name>
<organism evidence="5 6">
    <name type="scientific">Cephalotus follicularis</name>
    <name type="common">Albany pitcher plant</name>
    <dbReference type="NCBI Taxonomy" id="3775"/>
    <lineage>
        <taxon>Eukaryota</taxon>
        <taxon>Viridiplantae</taxon>
        <taxon>Streptophyta</taxon>
        <taxon>Embryophyta</taxon>
        <taxon>Tracheophyta</taxon>
        <taxon>Spermatophyta</taxon>
        <taxon>Magnoliopsida</taxon>
        <taxon>eudicotyledons</taxon>
        <taxon>Gunneridae</taxon>
        <taxon>Pentapetalae</taxon>
        <taxon>rosids</taxon>
        <taxon>fabids</taxon>
        <taxon>Oxalidales</taxon>
        <taxon>Cephalotaceae</taxon>
        <taxon>Cephalotus</taxon>
    </lineage>
</organism>
<dbReference type="EMBL" id="BDDD01002560">
    <property type="protein sequence ID" value="GAV82146.1"/>
    <property type="molecule type" value="Genomic_DNA"/>
</dbReference>
<evidence type="ECO:0000256" key="3">
    <source>
        <dbReference type="ARBA" id="ARBA00022946"/>
    </source>
</evidence>
<dbReference type="GO" id="GO:0006353">
    <property type="term" value="P:DNA-templated transcription termination"/>
    <property type="evidence" value="ECO:0007669"/>
    <property type="project" value="UniProtKB-KW"/>
</dbReference>
<comment type="caution">
    <text evidence="5">The sequence shown here is derived from an EMBL/GenBank/DDBJ whole genome shotgun (WGS) entry which is preliminary data.</text>
</comment>
<dbReference type="InParanoid" id="A0A1Q3CPG0"/>
<feature type="region of interest" description="Disordered" evidence="4">
    <location>
        <begin position="631"/>
        <end position="658"/>
    </location>
</feature>
<sequence length="671" mass="77224">MMSCHLHHHHHQFLHNPTTLLHVSSLNHNHKSPPPQDHNLRIHNSKSTSLLLHHFNNTNNPQTQQQQQTLLSNEEKSKLLLLALATKRTPQFPIYTQSLTDTCGIASSSLPPLQTLFHNGGNGVDEDMILRALEIRRKLTAEIFKEAMRKGKFGITYSTNLVNKLSDFTDFVMIKAAALKRLPEFQNSSFNVRAKAVIEGSGVVPLIRWLKHNKLSYPKIAKLICLSRGNLESINHLARWLKTIHVRSEFLGVVLLKSGESILERSIEELNEIVEYLERNGVMRDWMGYVLSRCPQLLSYSMEELKLRVGFYLDMGMNVKDFGTMVFDFPRVLGYFTLEEMNQKVNYLKEFGLSHEDVGRLVAFKPELMSCSIEDRWKPLVKYLYYLGISRDGMRRMLIIKPMVFCVELQTTIVPKVRFFQDIGIRDDAIGNMLVRFPSLLTFNLYKKIRPVVIFLMTKAGVSERDIGKVIALAPELLGCHIVRKLEFNVKYFLSLGIQIRQLGEMIADFPLLLRYNVDLLRPKYRYLRRTMVRPLQDLIEFPRFFSYSLDDRIIPRHGVLVENRINFKLWYMLACTDEQFTERVLDEVERRRRFESGIMDVDLTASETAGDSLEASGIVNDDPIYAETADNSLEESGIVDDDLTDSEAADCGSRKEDEIANFSASENGFF</sequence>
<dbReference type="OrthoDB" id="637682at2759"/>
<dbReference type="STRING" id="3775.A0A1Q3CPG0"/>
<evidence type="ECO:0000256" key="1">
    <source>
        <dbReference type="ARBA" id="ARBA00007692"/>
    </source>
</evidence>
<keyword evidence="2" id="KW-0804">Transcription</keyword>
<keyword evidence="2" id="KW-0805">Transcription regulation</keyword>
<dbReference type="Pfam" id="PF02536">
    <property type="entry name" value="mTERF"/>
    <property type="match status" value="1"/>
</dbReference>
<keyword evidence="3" id="KW-0809">Transit peptide</keyword>
<dbReference type="SMART" id="SM00733">
    <property type="entry name" value="Mterf"/>
    <property type="match status" value="8"/>
</dbReference>
<dbReference type="PANTHER" id="PTHR13068">
    <property type="entry name" value="CGI-12 PROTEIN-RELATED"/>
    <property type="match status" value="1"/>
</dbReference>
<reference evidence="6" key="1">
    <citation type="submission" date="2016-04" db="EMBL/GenBank/DDBJ databases">
        <title>Cephalotus genome sequencing.</title>
        <authorList>
            <person name="Fukushima K."/>
            <person name="Hasebe M."/>
            <person name="Fang X."/>
        </authorList>
    </citation>
    <scope>NUCLEOTIDE SEQUENCE [LARGE SCALE GENOMIC DNA]</scope>
    <source>
        <strain evidence="6">cv. St1</strain>
    </source>
</reference>
<evidence type="ECO:0000256" key="4">
    <source>
        <dbReference type="SAM" id="MobiDB-lite"/>
    </source>
</evidence>
<dbReference type="AlphaFoldDB" id="A0A1Q3CPG0"/>
<proteinExistence type="inferred from homology"/>
<evidence type="ECO:0000313" key="5">
    <source>
        <dbReference type="EMBL" id="GAV82146.1"/>
    </source>
</evidence>
<dbReference type="Gene3D" id="1.25.70.10">
    <property type="entry name" value="Transcription termination factor 3, mitochondrial"/>
    <property type="match status" value="1"/>
</dbReference>
<protein>
    <submittedName>
        <fullName evidence="5">mTERF domain-containing protein</fullName>
    </submittedName>
</protein>
<dbReference type="Proteomes" id="UP000187406">
    <property type="component" value="Unassembled WGS sequence"/>
</dbReference>
<keyword evidence="6" id="KW-1185">Reference proteome</keyword>
<feature type="compositionally biased region" description="Acidic residues" evidence="4">
    <location>
        <begin position="638"/>
        <end position="649"/>
    </location>
</feature>
<gene>
    <name evidence="5" type="ORF">CFOL_v3_25599</name>
</gene>
<dbReference type="GO" id="GO:0003676">
    <property type="term" value="F:nucleic acid binding"/>
    <property type="evidence" value="ECO:0007669"/>
    <property type="project" value="InterPro"/>
</dbReference>
<dbReference type="InterPro" id="IPR003690">
    <property type="entry name" value="MTERF"/>
</dbReference>